<reference evidence="2 3" key="2">
    <citation type="journal article" date="2012" name="PLoS Pathog.">
        <title>Diverse lifestyles and strategies of plant pathogenesis encoded in the genomes of eighteen Dothideomycetes fungi.</title>
        <authorList>
            <person name="Ohm R.A."/>
            <person name="Feau N."/>
            <person name="Henrissat B."/>
            <person name="Schoch C.L."/>
            <person name="Horwitz B.A."/>
            <person name="Barry K.W."/>
            <person name="Condon B.J."/>
            <person name="Copeland A.C."/>
            <person name="Dhillon B."/>
            <person name="Glaser F."/>
            <person name="Hesse C.N."/>
            <person name="Kosti I."/>
            <person name="LaButti K."/>
            <person name="Lindquist E.A."/>
            <person name="Lucas S."/>
            <person name="Salamov A.A."/>
            <person name="Bradshaw R.E."/>
            <person name="Ciuffetti L."/>
            <person name="Hamelin R.C."/>
            <person name="Kema G.H.J."/>
            <person name="Lawrence C."/>
            <person name="Scott J.A."/>
            <person name="Spatafora J.W."/>
            <person name="Turgeon B.G."/>
            <person name="de Wit P.J.G.M."/>
            <person name="Zhong S."/>
            <person name="Goodwin S.B."/>
            <person name="Grigoriev I.V."/>
        </authorList>
    </citation>
    <scope>NUCLEOTIDE SEQUENCE [LARGE SCALE GENOMIC DNA]</scope>
    <source>
        <strain evidence="3">NZE10 / CBS 128990</strain>
    </source>
</reference>
<dbReference type="EMBL" id="KB446536">
    <property type="protein sequence ID" value="EME47762.1"/>
    <property type="molecule type" value="Genomic_DNA"/>
</dbReference>
<evidence type="ECO:0000313" key="2">
    <source>
        <dbReference type="EMBL" id="EME47762.1"/>
    </source>
</evidence>
<evidence type="ECO:0000256" key="1">
    <source>
        <dbReference type="SAM" id="SignalP"/>
    </source>
</evidence>
<dbReference type="AlphaFoldDB" id="N1PWI0"/>
<dbReference type="Proteomes" id="UP000016933">
    <property type="component" value="Unassembled WGS sequence"/>
</dbReference>
<sequence length="134" mass="15198">MRNIAILMAAFVLGLSMALAMNPVADQHLVASVFAACTAWTSNIRLEPNVTLYNEQETQDLKGIYRRNERAVTYDGKASDDSWHCVIHCEQQGFKGHNPTSGMFDIEQLQCEGRSETLRSLYQSRRWAPVVFKM</sequence>
<feature type="chain" id="PRO_5004110239" evidence="1">
    <location>
        <begin position="21"/>
        <end position="134"/>
    </location>
</feature>
<protein>
    <submittedName>
        <fullName evidence="2">Uncharacterized protein</fullName>
    </submittedName>
</protein>
<feature type="signal peptide" evidence="1">
    <location>
        <begin position="1"/>
        <end position="20"/>
    </location>
</feature>
<keyword evidence="3" id="KW-1185">Reference proteome</keyword>
<dbReference type="HOGENOM" id="CLU_1896163_0_0_1"/>
<organism evidence="2 3">
    <name type="scientific">Dothistroma septosporum (strain NZE10 / CBS 128990)</name>
    <name type="common">Red band needle blight fungus</name>
    <name type="synonym">Mycosphaerella pini</name>
    <dbReference type="NCBI Taxonomy" id="675120"/>
    <lineage>
        <taxon>Eukaryota</taxon>
        <taxon>Fungi</taxon>
        <taxon>Dikarya</taxon>
        <taxon>Ascomycota</taxon>
        <taxon>Pezizomycotina</taxon>
        <taxon>Dothideomycetes</taxon>
        <taxon>Dothideomycetidae</taxon>
        <taxon>Mycosphaerellales</taxon>
        <taxon>Mycosphaerellaceae</taxon>
        <taxon>Dothistroma</taxon>
    </lineage>
</organism>
<accession>N1PWI0</accession>
<proteinExistence type="predicted"/>
<gene>
    <name evidence="2" type="ORF">DOTSEDRAFT_77977</name>
</gene>
<keyword evidence="1" id="KW-0732">Signal</keyword>
<reference evidence="3" key="1">
    <citation type="journal article" date="2012" name="PLoS Genet.">
        <title>The genomes of the fungal plant pathogens Cladosporium fulvum and Dothistroma septosporum reveal adaptation to different hosts and lifestyles but also signatures of common ancestry.</title>
        <authorList>
            <person name="de Wit P.J.G.M."/>
            <person name="van der Burgt A."/>
            <person name="Oekmen B."/>
            <person name="Stergiopoulos I."/>
            <person name="Abd-Elsalam K.A."/>
            <person name="Aerts A.L."/>
            <person name="Bahkali A.H."/>
            <person name="Beenen H.G."/>
            <person name="Chettri P."/>
            <person name="Cox M.P."/>
            <person name="Datema E."/>
            <person name="de Vries R.P."/>
            <person name="Dhillon B."/>
            <person name="Ganley A.R."/>
            <person name="Griffiths S.A."/>
            <person name="Guo Y."/>
            <person name="Hamelin R.C."/>
            <person name="Henrissat B."/>
            <person name="Kabir M.S."/>
            <person name="Jashni M.K."/>
            <person name="Kema G."/>
            <person name="Klaubauf S."/>
            <person name="Lapidus A."/>
            <person name="Levasseur A."/>
            <person name="Lindquist E."/>
            <person name="Mehrabi R."/>
            <person name="Ohm R.A."/>
            <person name="Owen T.J."/>
            <person name="Salamov A."/>
            <person name="Schwelm A."/>
            <person name="Schijlen E."/>
            <person name="Sun H."/>
            <person name="van den Burg H.A."/>
            <person name="van Ham R.C.H.J."/>
            <person name="Zhang S."/>
            <person name="Goodwin S.B."/>
            <person name="Grigoriev I.V."/>
            <person name="Collemare J."/>
            <person name="Bradshaw R.E."/>
        </authorList>
    </citation>
    <scope>NUCLEOTIDE SEQUENCE [LARGE SCALE GENOMIC DNA]</scope>
    <source>
        <strain evidence="3">NZE10 / CBS 128990</strain>
    </source>
</reference>
<evidence type="ECO:0000313" key="3">
    <source>
        <dbReference type="Proteomes" id="UP000016933"/>
    </source>
</evidence>
<name>N1PWI0_DOTSN</name>